<evidence type="ECO:0000313" key="1">
    <source>
        <dbReference type="EMBL" id="RJE87137.1"/>
    </source>
</evidence>
<name>A0A418T1Q8_9RHOB</name>
<accession>A0A418T1Q8</accession>
<dbReference type="EMBL" id="QZCG01000003">
    <property type="protein sequence ID" value="RJE87137.1"/>
    <property type="molecule type" value="Genomic_DNA"/>
</dbReference>
<gene>
    <name evidence="1" type="ORF">D3P04_05145</name>
</gene>
<sequence length="99" mass="10681">MAEGMSRKEAVAGAREMMGLEADSVILPASERPLIRLALAVAGQWRMGPVGLGGMRPIALDMVAVDVTARWLGITPDARLLEGLAIIEREALKLMRKDQ</sequence>
<dbReference type="Proteomes" id="UP000284202">
    <property type="component" value="Unassembled WGS sequence"/>
</dbReference>
<keyword evidence="2" id="KW-1185">Reference proteome</keyword>
<evidence type="ECO:0000313" key="2">
    <source>
        <dbReference type="Proteomes" id="UP000284202"/>
    </source>
</evidence>
<protein>
    <submittedName>
        <fullName evidence="1">Uncharacterized protein</fullName>
    </submittedName>
</protein>
<comment type="caution">
    <text evidence="1">The sequence shown here is derived from an EMBL/GenBank/DDBJ whole genome shotgun (WGS) entry which is preliminary data.</text>
</comment>
<dbReference type="AlphaFoldDB" id="A0A418T1Q8"/>
<reference evidence="2" key="1">
    <citation type="submission" date="2018-09" db="EMBL/GenBank/DDBJ databases">
        <title>Acidovorax cavernicola nov. sp. isolated from Gruta de las Maravillas (Aracena, Spain).</title>
        <authorList>
            <person name="Jurado V."/>
            <person name="Gutierrez-Patricio S."/>
            <person name="Gonzalez-Pimentel J.L."/>
            <person name="Miller A.Z."/>
            <person name="Laiz L."/>
            <person name="Saiz-Jimenez C."/>
        </authorList>
    </citation>
    <scope>NUCLEOTIDE SEQUENCE [LARGE SCALE GENOMIC DNA]</scope>
    <source>
        <strain evidence="2">1011MAR3C25</strain>
    </source>
</reference>
<proteinExistence type="predicted"/>
<organism evidence="1 2">
    <name type="scientific">Paracoccus onubensis</name>
    <dbReference type="NCBI Taxonomy" id="1675788"/>
    <lineage>
        <taxon>Bacteria</taxon>
        <taxon>Pseudomonadati</taxon>
        <taxon>Pseudomonadota</taxon>
        <taxon>Alphaproteobacteria</taxon>
        <taxon>Rhodobacterales</taxon>
        <taxon>Paracoccaceae</taxon>
        <taxon>Paracoccus</taxon>
    </lineage>
</organism>